<dbReference type="Proteomes" id="UP000076959">
    <property type="component" value="Unassembled WGS sequence"/>
</dbReference>
<evidence type="ECO:0000256" key="1">
    <source>
        <dbReference type="SAM" id="MobiDB-lite"/>
    </source>
</evidence>
<protein>
    <submittedName>
        <fullName evidence="2">Uncharacterized protein</fullName>
    </submittedName>
</protein>
<proteinExistence type="predicted"/>
<evidence type="ECO:0000313" key="2">
    <source>
        <dbReference type="EMBL" id="OAF14071.1"/>
    </source>
</evidence>
<gene>
    <name evidence="2" type="ORF">AYJ54_43035</name>
</gene>
<reference evidence="2 3" key="1">
    <citation type="submission" date="2016-03" db="EMBL/GenBank/DDBJ databases">
        <title>Draft Genome Sequence of the Strain BR 10245 (Bradyrhizobium sp.) isolated from nodules of Centrolobium paraense.</title>
        <authorList>
            <person name="Simoes-Araujo J.L.Sr."/>
            <person name="Barauna A.C."/>
            <person name="Silva K."/>
            <person name="Zilli J.E."/>
        </authorList>
    </citation>
    <scope>NUCLEOTIDE SEQUENCE [LARGE SCALE GENOMIC DNA]</scope>
    <source>
        <strain evidence="2 3">BR 10245</strain>
    </source>
</reference>
<dbReference type="EMBL" id="LUUB01000031">
    <property type="protein sequence ID" value="OAF14071.1"/>
    <property type="molecule type" value="Genomic_DNA"/>
</dbReference>
<keyword evidence="3" id="KW-1185">Reference proteome</keyword>
<organism evidence="2 3">
    <name type="scientific">Bradyrhizobium centrolobii</name>
    <dbReference type="NCBI Taxonomy" id="1505087"/>
    <lineage>
        <taxon>Bacteria</taxon>
        <taxon>Pseudomonadati</taxon>
        <taxon>Pseudomonadota</taxon>
        <taxon>Alphaproteobacteria</taxon>
        <taxon>Hyphomicrobiales</taxon>
        <taxon>Nitrobacteraceae</taxon>
        <taxon>Bradyrhizobium</taxon>
    </lineage>
</organism>
<feature type="region of interest" description="Disordered" evidence="1">
    <location>
        <begin position="1"/>
        <end position="30"/>
    </location>
</feature>
<accession>A0A176Z0X5</accession>
<evidence type="ECO:0000313" key="3">
    <source>
        <dbReference type="Proteomes" id="UP000076959"/>
    </source>
</evidence>
<comment type="caution">
    <text evidence="2">The sequence shown here is derived from an EMBL/GenBank/DDBJ whole genome shotgun (WGS) entry which is preliminary data.</text>
</comment>
<sequence length="63" mass="7099">MVESIGIDGEQGTYPVERAHRHPSDHDRGDVAVVHGEGDVRMVINASSEPSFEFLKRHHGRRH</sequence>
<dbReference type="AlphaFoldDB" id="A0A176Z0X5"/>
<name>A0A176Z0X5_9BRAD</name>